<dbReference type="RefSeq" id="WP_110387493.1">
    <property type="nucleotide sequence ID" value="NZ_JACHVZ010000023.1"/>
</dbReference>
<dbReference type="PROSITE" id="PS50850">
    <property type="entry name" value="MFS"/>
    <property type="match status" value="1"/>
</dbReference>
<evidence type="ECO:0000313" key="8">
    <source>
        <dbReference type="EMBL" id="MBB2931972.1"/>
    </source>
</evidence>
<comment type="caution">
    <text evidence="8">The sequence shown here is derived from an EMBL/GenBank/DDBJ whole genome shotgun (WGS) entry which is preliminary data.</text>
</comment>
<dbReference type="InterPro" id="IPR011701">
    <property type="entry name" value="MFS"/>
</dbReference>
<evidence type="ECO:0000256" key="1">
    <source>
        <dbReference type="ARBA" id="ARBA00004141"/>
    </source>
</evidence>
<name>A0ABR6FX12_9BURK</name>
<feature type="transmembrane region" description="Helical" evidence="6">
    <location>
        <begin position="55"/>
        <end position="74"/>
    </location>
</feature>
<dbReference type="SUPFAM" id="SSF103473">
    <property type="entry name" value="MFS general substrate transporter"/>
    <property type="match status" value="1"/>
</dbReference>
<dbReference type="Gene3D" id="1.20.1250.20">
    <property type="entry name" value="MFS general substrate transporter like domains"/>
    <property type="match status" value="2"/>
</dbReference>
<keyword evidence="9" id="KW-1185">Reference proteome</keyword>
<reference evidence="8 9" key="1">
    <citation type="submission" date="2020-08" db="EMBL/GenBank/DDBJ databases">
        <title>Genomic Encyclopedia of Type Strains, Phase IV (KMG-V): Genome sequencing to study the core and pangenomes of soil and plant-associated prokaryotes.</title>
        <authorList>
            <person name="Whitman W."/>
        </authorList>
    </citation>
    <scope>NUCLEOTIDE SEQUENCE [LARGE SCALE GENOMIC DNA]</scope>
    <source>
        <strain evidence="8 9">SRMrh-85</strain>
    </source>
</reference>
<keyword evidence="4 6" id="KW-1133">Transmembrane helix</keyword>
<evidence type="ECO:0000256" key="5">
    <source>
        <dbReference type="ARBA" id="ARBA00023136"/>
    </source>
</evidence>
<organism evidence="8 9">
    <name type="scientific">Paraburkholderia silvatlantica</name>
    <dbReference type="NCBI Taxonomy" id="321895"/>
    <lineage>
        <taxon>Bacteria</taxon>
        <taxon>Pseudomonadati</taxon>
        <taxon>Pseudomonadota</taxon>
        <taxon>Betaproteobacteria</taxon>
        <taxon>Burkholderiales</taxon>
        <taxon>Burkholderiaceae</taxon>
        <taxon>Paraburkholderia</taxon>
    </lineage>
</organism>
<feature type="transmembrane region" description="Helical" evidence="6">
    <location>
        <begin position="111"/>
        <end position="132"/>
    </location>
</feature>
<dbReference type="InterPro" id="IPR020846">
    <property type="entry name" value="MFS_dom"/>
</dbReference>
<dbReference type="PANTHER" id="PTHR43791:SF36">
    <property type="entry name" value="TRANSPORTER, PUTATIVE (AFU_ORTHOLOGUE AFUA_6G08340)-RELATED"/>
    <property type="match status" value="1"/>
</dbReference>
<feature type="transmembrane region" description="Helical" evidence="6">
    <location>
        <begin position="178"/>
        <end position="200"/>
    </location>
</feature>
<comment type="subcellular location">
    <subcellularLocation>
        <location evidence="1">Membrane</location>
        <topology evidence="1">Multi-pass membrane protein</topology>
    </subcellularLocation>
</comment>
<dbReference type="Proteomes" id="UP000533533">
    <property type="component" value="Unassembled WGS sequence"/>
</dbReference>
<evidence type="ECO:0000256" key="3">
    <source>
        <dbReference type="ARBA" id="ARBA00022692"/>
    </source>
</evidence>
<dbReference type="EMBL" id="JACHVZ010000023">
    <property type="protein sequence ID" value="MBB2931972.1"/>
    <property type="molecule type" value="Genomic_DNA"/>
</dbReference>
<feature type="transmembrane region" description="Helical" evidence="6">
    <location>
        <begin position="144"/>
        <end position="166"/>
    </location>
</feature>
<sequence>MSSGTDERLAVINRKNALRLLPLMLAGYVLNNIDKSNVGVAALAMNRDLGFTPSIFGFGAGIFFITYTLFQVPSNLGLERFGSRRWLGGILIAWGLGACATAATVGPKSFYMLRLLLGVAEAGWYPGLLFFMCCWFPKAFRARAFTWVALGVPISAAIGFPVGGALLELPTVFGLVNWQWLFIIEGLPSVLVGVLSLIWLRDGPHEAYWLTSPQREELADALEGERAVEDTRHLSVWSTLWHPLVPFFCLVHFLYAMNVFGVFMWIPRLVKDLGGLTYAQVGMVSAMPFLCAAVAVFLCGRSSDRWEDRKWHISGMLLIGAAGTLGVALSTDAVYKILFLCIAVAGVSGQANVLYAFATEVFGNISPTSKILAIRLGILVMSGGVGGFLAPYLVGLVLERFGNFSYALCSASAMLFLTSLLMALASRRFLGLDGPSPVSAVELSQWRS</sequence>
<dbReference type="InterPro" id="IPR036259">
    <property type="entry name" value="MFS_trans_sf"/>
</dbReference>
<dbReference type="PANTHER" id="PTHR43791">
    <property type="entry name" value="PERMEASE-RELATED"/>
    <property type="match status" value="1"/>
</dbReference>
<evidence type="ECO:0000256" key="4">
    <source>
        <dbReference type="ARBA" id="ARBA00022989"/>
    </source>
</evidence>
<keyword evidence="5 6" id="KW-0472">Membrane</keyword>
<gene>
    <name evidence="8" type="ORF">FHX59_006446</name>
</gene>
<evidence type="ECO:0000256" key="2">
    <source>
        <dbReference type="ARBA" id="ARBA00022448"/>
    </source>
</evidence>
<dbReference type="Pfam" id="PF07690">
    <property type="entry name" value="MFS_1"/>
    <property type="match status" value="1"/>
</dbReference>
<feature type="domain" description="Major facilitator superfamily (MFS) profile" evidence="7">
    <location>
        <begin position="20"/>
        <end position="428"/>
    </location>
</feature>
<evidence type="ECO:0000313" key="9">
    <source>
        <dbReference type="Proteomes" id="UP000533533"/>
    </source>
</evidence>
<feature type="transmembrane region" description="Helical" evidence="6">
    <location>
        <begin position="278"/>
        <end position="299"/>
    </location>
</feature>
<proteinExistence type="predicted"/>
<feature type="transmembrane region" description="Helical" evidence="6">
    <location>
        <begin position="244"/>
        <end position="266"/>
    </location>
</feature>
<keyword evidence="2" id="KW-0813">Transport</keyword>
<evidence type="ECO:0000259" key="7">
    <source>
        <dbReference type="PROSITE" id="PS50850"/>
    </source>
</evidence>
<protein>
    <submittedName>
        <fullName evidence="8">ACS family tartrate transporter-like MFS transporter</fullName>
    </submittedName>
</protein>
<feature type="transmembrane region" description="Helical" evidence="6">
    <location>
        <begin position="378"/>
        <end position="398"/>
    </location>
</feature>
<feature type="transmembrane region" description="Helical" evidence="6">
    <location>
        <begin position="404"/>
        <end position="425"/>
    </location>
</feature>
<evidence type="ECO:0000256" key="6">
    <source>
        <dbReference type="SAM" id="Phobius"/>
    </source>
</evidence>
<dbReference type="CDD" id="cd17319">
    <property type="entry name" value="MFS_ExuT_GudP_like"/>
    <property type="match status" value="1"/>
</dbReference>
<keyword evidence="3 6" id="KW-0812">Transmembrane</keyword>
<accession>A0ABR6FX12</accession>
<feature type="transmembrane region" description="Helical" evidence="6">
    <location>
        <begin position="337"/>
        <end position="357"/>
    </location>
</feature>
<feature type="transmembrane region" description="Helical" evidence="6">
    <location>
        <begin position="86"/>
        <end position="105"/>
    </location>
</feature>
<feature type="transmembrane region" description="Helical" evidence="6">
    <location>
        <begin position="311"/>
        <end position="331"/>
    </location>
</feature>